<evidence type="ECO:0000313" key="2">
    <source>
        <dbReference type="EMBL" id="CAH1416072.1"/>
    </source>
</evidence>
<reference evidence="2 3" key="1">
    <citation type="submission" date="2022-01" db="EMBL/GenBank/DDBJ databases">
        <authorList>
            <person name="Xiong W."/>
            <person name="Schranz E."/>
        </authorList>
    </citation>
    <scope>NUCLEOTIDE SEQUENCE [LARGE SCALE GENOMIC DNA]</scope>
</reference>
<dbReference type="Proteomes" id="UP001157418">
    <property type="component" value="Unassembled WGS sequence"/>
</dbReference>
<proteinExistence type="predicted"/>
<sequence>MGPVLNLKGRKDTTMEASTSKDHMSAMQTQKYKNIIPENKHEGMGTCINENVEVDIIDCTNDHEYAFDHSQCEDDDTATSSSFDDTFSDLEIHEHEDDNEVLSELHGDAALMPRKKRVTSDWRKFIRPIMWRCKWLELQIQKFQSQAMKYDKELEKDYQRKQLKYKNFESEGHCAKSMPCIHDSHREKPLKRKKRKHEEVDTKLYMSQHTVFSYFATKKSTDKGVVTMDEDQTNSVAATSTDNNVVNEFRVPDELLSLDFRDDYSLEQILWKIEVAETRVGDMATKLESIMTENAGRFPSMEEINLHEANNVLQSKFPKSKGGQSAVASFASQLMKFNTGDNDNDDDDDVDDDMVKHENEGANDGEGSRLQDVNRPMEEPLVDARKRSTDGILIYNRRAKKPQTDSGGVKIHPMEKLEAAKEEISKKTDSPLVSENSSSQNEEEPALKIRSVSKLSAPKNKKKRASRARRKSGSSLWTRRNSG</sequence>
<feature type="compositionally biased region" description="Basic residues" evidence="1">
    <location>
        <begin position="459"/>
        <end position="472"/>
    </location>
</feature>
<dbReference type="InterPro" id="IPR038745">
    <property type="entry name" value="AT4G37440-like"/>
</dbReference>
<protein>
    <submittedName>
        <fullName evidence="2">Uncharacterized protein</fullName>
    </submittedName>
</protein>
<gene>
    <name evidence="2" type="ORF">LVIROSA_LOCUS3861</name>
</gene>
<keyword evidence="3" id="KW-1185">Reference proteome</keyword>
<feature type="region of interest" description="Disordered" evidence="1">
    <location>
        <begin position="1"/>
        <end position="26"/>
    </location>
</feature>
<comment type="caution">
    <text evidence="2">The sequence shown here is derived from an EMBL/GenBank/DDBJ whole genome shotgun (WGS) entry which is preliminary data.</text>
</comment>
<accession>A0AAU9LR56</accession>
<feature type="compositionally biased region" description="Basic and acidic residues" evidence="1">
    <location>
        <begin position="9"/>
        <end position="24"/>
    </location>
</feature>
<feature type="compositionally biased region" description="Basic and acidic residues" evidence="1">
    <location>
        <begin position="412"/>
        <end position="429"/>
    </location>
</feature>
<dbReference type="PANTHER" id="PTHR34057:SF10">
    <property type="entry name" value="TRANSPOSASE, PTTA_EN_SPM, PLANT"/>
    <property type="match status" value="1"/>
</dbReference>
<dbReference type="CDD" id="cd11650">
    <property type="entry name" value="AT4G37440_like"/>
    <property type="match status" value="1"/>
</dbReference>
<dbReference type="PANTHER" id="PTHR34057">
    <property type="entry name" value="ELONGATION FACTOR"/>
    <property type="match status" value="1"/>
</dbReference>
<organism evidence="2 3">
    <name type="scientific">Lactuca virosa</name>
    <dbReference type="NCBI Taxonomy" id="75947"/>
    <lineage>
        <taxon>Eukaryota</taxon>
        <taxon>Viridiplantae</taxon>
        <taxon>Streptophyta</taxon>
        <taxon>Embryophyta</taxon>
        <taxon>Tracheophyta</taxon>
        <taxon>Spermatophyta</taxon>
        <taxon>Magnoliopsida</taxon>
        <taxon>eudicotyledons</taxon>
        <taxon>Gunneridae</taxon>
        <taxon>Pentapetalae</taxon>
        <taxon>asterids</taxon>
        <taxon>campanulids</taxon>
        <taxon>Asterales</taxon>
        <taxon>Asteraceae</taxon>
        <taxon>Cichorioideae</taxon>
        <taxon>Cichorieae</taxon>
        <taxon>Lactucinae</taxon>
        <taxon>Lactuca</taxon>
    </lineage>
</organism>
<dbReference type="EMBL" id="CAKMRJ010000002">
    <property type="protein sequence ID" value="CAH1416072.1"/>
    <property type="molecule type" value="Genomic_DNA"/>
</dbReference>
<evidence type="ECO:0000256" key="1">
    <source>
        <dbReference type="SAM" id="MobiDB-lite"/>
    </source>
</evidence>
<name>A0AAU9LR56_9ASTR</name>
<dbReference type="AlphaFoldDB" id="A0AAU9LR56"/>
<evidence type="ECO:0000313" key="3">
    <source>
        <dbReference type="Proteomes" id="UP001157418"/>
    </source>
</evidence>
<feature type="compositionally biased region" description="Acidic residues" evidence="1">
    <location>
        <begin position="342"/>
        <end position="352"/>
    </location>
</feature>
<feature type="region of interest" description="Disordered" evidence="1">
    <location>
        <begin position="338"/>
        <end position="483"/>
    </location>
</feature>
<feature type="compositionally biased region" description="Basic and acidic residues" evidence="1">
    <location>
        <begin position="375"/>
        <end position="389"/>
    </location>
</feature>